<dbReference type="RefSeq" id="WP_067617877.1">
    <property type="nucleotide sequence ID" value="NZ_MAGO01000006.1"/>
</dbReference>
<evidence type="ECO:0000313" key="2">
    <source>
        <dbReference type="EMBL" id="OCC15179.1"/>
    </source>
</evidence>
<dbReference type="InterPro" id="IPR003731">
    <property type="entry name" value="Di-Nase_FeMo-co_biosynth"/>
</dbReference>
<protein>
    <submittedName>
        <fullName evidence="2">Dinitrogenase iron-molybdenum cofactor biosynthesis</fullName>
    </submittedName>
</protein>
<dbReference type="AlphaFoldDB" id="A0A1B9F5G5"/>
<feature type="domain" description="Dinitrogenase iron-molybdenum cofactor biosynthesis" evidence="1">
    <location>
        <begin position="9"/>
        <end position="100"/>
    </location>
</feature>
<dbReference type="OrthoDB" id="280278at2"/>
<name>A0A1B9F5G5_9BACT</name>
<accession>A0A1B9F5G5</accession>
<sequence length="125" mass="13263">MKLAMPIENGMLSGHFGHAPQFAFIEIDEASPSVPTDLQLETPPPHEPGVLPRWLKEMEVTHVICGGIGARAVELLESSGIKVLAGVKERDPAKIVQEFVEGRISGVTGPTCDHGHHGHGGGCSK</sequence>
<dbReference type="STRING" id="1156395.DBT_1299"/>
<dbReference type="SUPFAM" id="SSF53146">
    <property type="entry name" value="Nitrogenase accessory factor-like"/>
    <property type="match status" value="1"/>
</dbReference>
<proteinExistence type="predicted"/>
<keyword evidence="3" id="KW-1185">Reference proteome</keyword>
<evidence type="ECO:0000259" key="1">
    <source>
        <dbReference type="Pfam" id="PF02579"/>
    </source>
</evidence>
<organism evidence="2 3">
    <name type="scientific">Dissulfuribacter thermophilus</name>
    <dbReference type="NCBI Taxonomy" id="1156395"/>
    <lineage>
        <taxon>Bacteria</taxon>
        <taxon>Pseudomonadati</taxon>
        <taxon>Thermodesulfobacteriota</taxon>
        <taxon>Dissulfuribacteria</taxon>
        <taxon>Dissulfuribacterales</taxon>
        <taxon>Dissulfuribacteraceae</taxon>
        <taxon>Dissulfuribacter</taxon>
    </lineage>
</organism>
<gene>
    <name evidence="2" type="ORF">DBT_1299</name>
</gene>
<dbReference type="Pfam" id="PF02579">
    <property type="entry name" value="Nitro_FeMo-Co"/>
    <property type="match status" value="1"/>
</dbReference>
<comment type="caution">
    <text evidence="2">The sequence shown here is derived from an EMBL/GenBank/DDBJ whole genome shotgun (WGS) entry which is preliminary data.</text>
</comment>
<dbReference type="PANTHER" id="PTHR42983:SF1">
    <property type="entry name" value="IRON-MOLYBDENUM PROTEIN"/>
    <property type="match status" value="1"/>
</dbReference>
<reference evidence="2 3" key="1">
    <citation type="submission" date="2016-06" db="EMBL/GenBank/DDBJ databases">
        <title>Respiratory ammonification of nitrate coupled to the oxidation of elemental sulfur in deep-sea autotrophic thermophilic bacteria.</title>
        <authorList>
            <person name="Slobodkina G.B."/>
            <person name="Mardanov A.V."/>
            <person name="Ravin N.V."/>
            <person name="Frolova A.A."/>
            <person name="Viryasiv M.B."/>
            <person name="Chernyh N.A."/>
            <person name="Bonch-Osmolovskaya E.A."/>
            <person name="Slobodkin A.I."/>
        </authorList>
    </citation>
    <scope>NUCLEOTIDE SEQUENCE [LARGE SCALE GENOMIC DNA]</scope>
    <source>
        <strain evidence="2 3">S69</strain>
    </source>
</reference>
<dbReference type="InterPro" id="IPR036105">
    <property type="entry name" value="DiNase_FeMo-co_biosyn_sf"/>
</dbReference>
<dbReference type="Proteomes" id="UP000093080">
    <property type="component" value="Unassembled WGS sequence"/>
</dbReference>
<evidence type="ECO:0000313" key="3">
    <source>
        <dbReference type="Proteomes" id="UP000093080"/>
    </source>
</evidence>
<dbReference type="EMBL" id="MAGO01000006">
    <property type="protein sequence ID" value="OCC15179.1"/>
    <property type="molecule type" value="Genomic_DNA"/>
</dbReference>
<dbReference type="Gene3D" id="3.30.420.130">
    <property type="entry name" value="Dinitrogenase iron-molybdenum cofactor biosynthesis domain"/>
    <property type="match status" value="1"/>
</dbReference>
<dbReference type="PANTHER" id="PTHR42983">
    <property type="entry name" value="DINITROGENASE IRON-MOLYBDENUM COFACTOR PROTEIN-RELATED"/>
    <property type="match status" value="1"/>
</dbReference>